<evidence type="ECO:0000256" key="1">
    <source>
        <dbReference type="ARBA" id="ARBA00022737"/>
    </source>
</evidence>
<keyword evidence="2 3" id="KW-0040">ANK repeat</keyword>
<evidence type="ECO:0000313" key="5">
    <source>
        <dbReference type="Proteomes" id="UP001642464"/>
    </source>
</evidence>
<evidence type="ECO:0000256" key="2">
    <source>
        <dbReference type="ARBA" id="ARBA00023043"/>
    </source>
</evidence>
<protein>
    <submittedName>
        <fullName evidence="4">DNA helicase MCM9</fullName>
    </submittedName>
</protein>
<dbReference type="InterPro" id="IPR002110">
    <property type="entry name" value="Ankyrin_rpt"/>
</dbReference>
<comment type="caution">
    <text evidence="4">The sequence shown here is derived from an EMBL/GenBank/DDBJ whole genome shotgun (WGS) entry which is preliminary data.</text>
</comment>
<keyword evidence="4" id="KW-0547">Nucleotide-binding</keyword>
<accession>A0ABP0RQK9</accession>
<evidence type="ECO:0000313" key="4">
    <source>
        <dbReference type="EMBL" id="CAK9102960.1"/>
    </source>
</evidence>
<keyword evidence="4" id="KW-0347">Helicase</keyword>
<reference evidence="4 5" key="1">
    <citation type="submission" date="2024-02" db="EMBL/GenBank/DDBJ databases">
        <authorList>
            <person name="Chen Y."/>
            <person name="Shah S."/>
            <person name="Dougan E. K."/>
            <person name="Thang M."/>
            <person name="Chan C."/>
        </authorList>
    </citation>
    <scope>NUCLEOTIDE SEQUENCE [LARGE SCALE GENOMIC DNA]</scope>
</reference>
<dbReference type="Proteomes" id="UP001642464">
    <property type="component" value="Unassembled WGS sequence"/>
</dbReference>
<dbReference type="EMBL" id="CAXAMM010042095">
    <property type="protein sequence ID" value="CAK9102960.1"/>
    <property type="molecule type" value="Genomic_DNA"/>
</dbReference>
<keyword evidence="5" id="KW-1185">Reference proteome</keyword>
<sequence>MAEEELHVVAEALATHACQDSDAAAHELLHALGVEEPQTAQTEAAEELLRALGTQYDIVASALATHVADVAETEQQLELAAGALARHLMSDAVEQDVKDGANATVVMQDLDFEAVKADIKAVAKALLTHVAFTSSTEDELNKGFSMRGEATPFRVSSNPVQLLKLHAALRAELMEGIRAADPVRMRCAVNRGASLSAHYYSARMPARPGALHGSSKGPKESLVNPVEWAVLEGFYKEAIFLLELTDGHVAFNRDEECSTLQVVRMAERCQQAVVVACVRGQVKLLRELLQRGADCAQREKLTGCTALHVAARSGEEEAAALLLERGAWSLENRKEEVLKHAEAHRLQCIIDAAGLAAQQENALDPKLPEFHEVIQVLSSAKEEDRALTWAEIEERSVLAARARPTTLPGYVPESAEGVPWGPLHTVAEARRAQKELLGQLSKAIRKSDVIGVQVLVQRGAPMEVNFDLGYGEHGNCVDLAVACEKPGMALTLLEIADAKQVGEALAQNSIPAFFWSVLRGYCDVLEGLLRRGLDVAARRKAVPLSTGSDSALSLSVSSARIDEARLLLRYGAWEREPPGCRSELLKKVRMQGRQMIAVFAAEGVGF</sequence>
<organism evidence="4 5">
    <name type="scientific">Durusdinium trenchii</name>
    <dbReference type="NCBI Taxonomy" id="1381693"/>
    <lineage>
        <taxon>Eukaryota</taxon>
        <taxon>Sar</taxon>
        <taxon>Alveolata</taxon>
        <taxon>Dinophyceae</taxon>
        <taxon>Suessiales</taxon>
        <taxon>Symbiodiniaceae</taxon>
        <taxon>Durusdinium</taxon>
    </lineage>
</organism>
<dbReference type="InterPro" id="IPR036770">
    <property type="entry name" value="Ankyrin_rpt-contain_sf"/>
</dbReference>
<dbReference type="SMART" id="SM00248">
    <property type="entry name" value="ANK"/>
    <property type="match status" value="4"/>
</dbReference>
<gene>
    <name evidence="4" type="ORF">SCF082_LOCUS48108</name>
</gene>
<keyword evidence="4" id="KW-0378">Hydrolase</keyword>
<keyword evidence="4" id="KW-0067">ATP-binding</keyword>
<dbReference type="GO" id="GO:0004386">
    <property type="term" value="F:helicase activity"/>
    <property type="evidence" value="ECO:0007669"/>
    <property type="project" value="UniProtKB-KW"/>
</dbReference>
<proteinExistence type="predicted"/>
<dbReference type="Pfam" id="PF12796">
    <property type="entry name" value="Ank_2"/>
    <property type="match status" value="1"/>
</dbReference>
<dbReference type="Gene3D" id="1.25.40.20">
    <property type="entry name" value="Ankyrin repeat-containing domain"/>
    <property type="match status" value="2"/>
</dbReference>
<feature type="repeat" description="ANK" evidence="3">
    <location>
        <begin position="302"/>
        <end position="327"/>
    </location>
</feature>
<name>A0ABP0RQK9_9DINO</name>
<dbReference type="PANTHER" id="PTHR24178">
    <property type="entry name" value="MOLTING PROTEIN MLT-4"/>
    <property type="match status" value="1"/>
</dbReference>
<keyword evidence="1" id="KW-0677">Repeat</keyword>
<dbReference type="SUPFAM" id="SSF48403">
    <property type="entry name" value="Ankyrin repeat"/>
    <property type="match status" value="1"/>
</dbReference>
<dbReference type="PROSITE" id="PS50297">
    <property type="entry name" value="ANK_REP_REGION"/>
    <property type="match status" value="1"/>
</dbReference>
<dbReference type="PROSITE" id="PS50088">
    <property type="entry name" value="ANK_REPEAT"/>
    <property type="match status" value="1"/>
</dbReference>
<evidence type="ECO:0000256" key="3">
    <source>
        <dbReference type="PROSITE-ProRule" id="PRU00023"/>
    </source>
</evidence>